<feature type="transmembrane region" description="Helical" evidence="1">
    <location>
        <begin position="231"/>
        <end position="251"/>
    </location>
</feature>
<accession>A0A0N9UXZ3</accession>
<dbReference type="PATRIC" id="fig|33050.5.peg.1192"/>
<feature type="transmembrane region" description="Helical" evidence="1">
    <location>
        <begin position="46"/>
        <end position="64"/>
    </location>
</feature>
<keyword evidence="1" id="KW-1133">Transmembrane helix</keyword>
<dbReference type="RefSeq" id="WP_054587274.1">
    <property type="nucleotide sequence ID" value="NZ_CP012700.1"/>
</dbReference>
<keyword evidence="1" id="KW-0812">Transmembrane</keyword>
<evidence type="ECO:0008006" key="4">
    <source>
        <dbReference type="Google" id="ProtNLM"/>
    </source>
</evidence>
<dbReference type="AlphaFoldDB" id="A0A0N9UXZ3"/>
<feature type="transmembrane region" description="Helical" evidence="1">
    <location>
        <begin position="70"/>
        <end position="90"/>
    </location>
</feature>
<sequence>MKAWRSFFSSRRTGLLERWWLREVVGTVDYADVVDRVRDEGGWNGHYVFMTLMSGGIAILGLLLSSPAVVIGAMLISPLMGPIVALGFGLATFDSEEVYRSLVALGLGIILAVGFSAIIVVLSPLQTVTAEIAARTRPNFFDLLVALFSGLAGAYAMVRGRHGAIVGVAIATALMPPLATIGFGLATGNGTVFAGAGLLFLTNLMVIALAAAIMARLYGFGHTLSPQQTRLQATLIMIVFLALGVPLGLALKQIAWEAVTSRQTGEIVAGQFGRDARISDLQIDYEARPLAITTTVLTPALVKDAERSAAAALTLSLGQPVRLEIDQLRVGSGDAETNQVAAARGPARGLAGERVADKLALVSGVDREKVLVDAERRRALVRAARIGTADLATYRELEARVAHTEPNWTVELVPPVLDLPAVTFDKDELDATGREAVGTAAWAARRRDLALDIVGGNPARRAKVAAALGLPEESVRMAAGGARLELWWVMTPVERARP</sequence>
<proteinExistence type="predicted"/>
<dbReference type="Proteomes" id="UP000058074">
    <property type="component" value="Chromosome"/>
</dbReference>
<dbReference type="PANTHER" id="PTHR20992">
    <property type="entry name" value="AT15442P-RELATED"/>
    <property type="match status" value="1"/>
</dbReference>
<dbReference type="EMBL" id="CP012700">
    <property type="protein sequence ID" value="ALH79878.1"/>
    <property type="molecule type" value="Genomic_DNA"/>
</dbReference>
<feature type="transmembrane region" description="Helical" evidence="1">
    <location>
        <begin position="140"/>
        <end position="158"/>
    </location>
</feature>
<protein>
    <recommendedName>
        <fullName evidence="4">DUF389 domain-containing protein</fullName>
    </recommendedName>
</protein>
<name>A0A0N9UXZ3_SPHMC</name>
<dbReference type="PANTHER" id="PTHR20992:SF9">
    <property type="entry name" value="AT15442P-RELATED"/>
    <property type="match status" value="1"/>
</dbReference>
<dbReference type="InterPro" id="IPR005240">
    <property type="entry name" value="DUF389"/>
</dbReference>
<feature type="transmembrane region" description="Helical" evidence="1">
    <location>
        <begin position="102"/>
        <end position="125"/>
    </location>
</feature>
<dbReference type="Pfam" id="PF04087">
    <property type="entry name" value="DUF389"/>
    <property type="match status" value="1"/>
</dbReference>
<gene>
    <name evidence="2" type="ORF">AN936_05715</name>
</gene>
<keyword evidence="1" id="KW-0472">Membrane</keyword>
<reference evidence="2 3" key="1">
    <citation type="journal article" date="2015" name="Genome Announc.">
        <title>Complete Genome Sequence of Polypropylene Glycol- and Polyethylene Glycol-Degrading Sphingopyxis macrogoltabida Strain EY-1.</title>
        <authorList>
            <person name="Ohtsubo Y."/>
            <person name="Nagata Y."/>
            <person name="Numata M."/>
            <person name="Tsuchikane K."/>
            <person name="Hosoyama A."/>
            <person name="Yamazoe A."/>
            <person name="Tsuda M."/>
            <person name="Fujita N."/>
            <person name="Kawai F."/>
        </authorList>
    </citation>
    <scope>NUCLEOTIDE SEQUENCE [LARGE SCALE GENOMIC DNA]</scope>
    <source>
        <strain evidence="2 3">EY-1</strain>
    </source>
</reference>
<evidence type="ECO:0000256" key="1">
    <source>
        <dbReference type="SAM" id="Phobius"/>
    </source>
</evidence>
<dbReference type="KEGG" id="smag:AN936_05715"/>
<evidence type="ECO:0000313" key="2">
    <source>
        <dbReference type="EMBL" id="ALH79878.1"/>
    </source>
</evidence>
<evidence type="ECO:0000313" key="3">
    <source>
        <dbReference type="Proteomes" id="UP000058074"/>
    </source>
</evidence>
<organism evidence="2 3">
    <name type="scientific">Sphingopyxis macrogoltabida</name>
    <name type="common">Sphingomonas macrogoltabidus</name>
    <dbReference type="NCBI Taxonomy" id="33050"/>
    <lineage>
        <taxon>Bacteria</taxon>
        <taxon>Pseudomonadati</taxon>
        <taxon>Pseudomonadota</taxon>
        <taxon>Alphaproteobacteria</taxon>
        <taxon>Sphingomonadales</taxon>
        <taxon>Sphingomonadaceae</taxon>
        <taxon>Sphingopyxis</taxon>
    </lineage>
</organism>
<feature type="transmembrane region" description="Helical" evidence="1">
    <location>
        <begin position="192"/>
        <end position="219"/>
    </location>
</feature>
<dbReference type="OrthoDB" id="9790659at2"/>
<feature type="transmembrane region" description="Helical" evidence="1">
    <location>
        <begin position="165"/>
        <end position="186"/>
    </location>
</feature>